<sequence length="340" mass="39251">MTTVNLVFWDNGFGLSRDFRLLAEALRCNGCEVTVTALGIEHERRRRSKRMRAYVRAQRLWCGLRRRWRPPQVFDLNIMFEHLWPDQLIRSRRNVALPNPEWFDRRDQHFLPSIDRIWAKTRNAASIFDRLGYPTSWVGFHSDDRYDPAVPRERKFFHLAGGSRIKGTDRLLAVWRRHPEWPTLTVLQHPREAHPGPSAPNIVHRLGYLDVSNPAHYAELKRLQNSHAFHLCTSETDGWGHYLVEALGVGAVTVTVDAPPMNELVTPERGLLVPYEDTGNMALATTYYFDERALEETVERALSLGDAELRALGERGRAWFVQNRAAFVRRVGDALDATLH</sequence>
<evidence type="ECO:0000313" key="3">
    <source>
        <dbReference type="Proteomes" id="UP000253740"/>
    </source>
</evidence>
<reference evidence="2" key="2">
    <citation type="submission" date="2015-08" db="EMBL/GenBank/DDBJ databases">
        <title>Complete DNA Sequence of Pseudomonas syringae pv. actinidiae, the Causal Agent of Kiwifruit Canker Disease.</title>
        <authorList>
            <person name="Rikkerink E.H.A."/>
            <person name="Fineran P.C."/>
        </authorList>
    </citation>
    <scope>NUCLEOTIDE SEQUENCE</scope>
    <source>
        <strain evidence="2">SkMP5</strain>
    </source>
</reference>
<dbReference type="RefSeq" id="WP_062537015.1">
    <property type="nucleotide sequence ID" value="NZ_DF970204.1"/>
</dbReference>
<dbReference type="GO" id="GO:0016740">
    <property type="term" value="F:transferase activity"/>
    <property type="evidence" value="ECO:0007669"/>
    <property type="project" value="UniProtKB-KW"/>
</dbReference>
<keyword evidence="3" id="KW-1185">Reference proteome</keyword>
<dbReference type="EMBL" id="DF952379">
    <property type="protein sequence ID" value="GAN45020.1"/>
    <property type="molecule type" value="Genomic_DNA"/>
</dbReference>
<accession>A0A0K8QNX8</accession>
<dbReference type="STRING" id="1475481.GCA_000953855_01761"/>
<gene>
    <name evidence="1" type="ORF">MBSD_1559</name>
    <name evidence="2" type="ORF">MBSD_n1729</name>
</gene>
<dbReference type="Gene3D" id="3.40.50.2000">
    <property type="entry name" value="Glycogen Phosphorylase B"/>
    <property type="match status" value="1"/>
</dbReference>
<dbReference type="Proteomes" id="UP000253740">
    <property type="component" value="Unassembled WGS sequence"/>
</dbReference>
<reference evidence="1" key="1">
    <citation type="submission" date="2015-03" db="EMBL/GenBank/DDBJ databases">
        <title>Draft genome sequence of Mizugakiibacter sediminis skMP5.</title>
        <authorList>
            <person name="Watanabe T."/>
            <person name="Kojima H."/>
            <person name="Fukui M."/>
        </authorList>
    </citation>
    <scope>NUCLEOTIDE SEQUENCE</scope>
    <source>
        <strain evidence="1">SkMP5</strain>
    </source>
</reference>
<organism evidence="2">
    <name type="scientific">Mizugakiibacter sediminis</name>
    <dbReference type="NCBI Taxonomy" id="1475481"/>
    <lineage>
        <taxon>Bacteria</taxon>
        <taxon>Pseudomonadati</taxon>
        <taxon>Pseudomonadota</taxon>
        <taxon>Gammaproteobacteria</taxon>
        <taxon>Lysobacterales</taxon>
        <taxon>Rhodanobacteraceae</taxon>
        <taxon>Mizugakiibacter</taxon>
    </lineage>
</organism>
<keyword evidence="2" id="KW-0808">Transferase</keyword>
<evidence type="ECO:0000313" key="1">
    <source>
        <dbReference type="EMBL" id="GAN45020.1"/>
    </source>
</evidence>
<dbReference type="HOGENOM" id="CLU_071511_0_0_6"/>
<protein>
    <submittedName>
        <fullName evidence="1">Glycosyl transferase family 1</fullName>
    </submittedName>
    <submittedName>
        <fullName evidence="2">Glycosyl transferase, group 1</fullName>
    </submittedName>
</protein>
<name>A0A0K8QNX8_9GAMM</name>
<proteinExistence type="predicted"/>
<evidence type="ECO:0000313" key="2">
    <source>
        <dbReference type="EMBL" id="GAP66421.1"/>
    </source>
</evidence>
<dbReference type="EMBL" id="DF970204">
    <property type="protein sequence ID" value="GAP66421.1"/>
    <property type="molecule type" value="Genomic_DNA"/>
</dbReference>
<dbReference type="AlphaFoldDB" id="A0A0K8QNX8"/>
<dbReference type="SUPFAM" id="SSF53756">
    <property type="entry name" value="UDP-Glycosyltransferase/glycogen phosphorylase"/>
    <property type="match status" value="1"/>
</dbReference>